<reference evidence="2 3" key="1">
    <citation type="journal article" date="2018" name="Nat. Genet.">
        <title>The Rosa genome provides new insights in the design of modern roses.</title>
        <authorList>
            <person name="Bendahmane M."/>
        </authorList>
    </citation>
    <scope>NUCLEOTIDE SEQUENCE [LARGE SCALE GENOMIC DNA]</scope>
    <source>
        <strain evidence="3">cv. Old Blush</strain>
    </source>
</reference>
<dbReference type="Gramene" id="PRQ23871">
    <property type="protein sequence ID" value="PRQ23871"/>
    <property type="gene ID" value="RchiOBHm_Chr6g0266161"/>
</dbReference>
<organism evidence="2 3">
    <name type="scientific">Rosa chinensis</name>
    <name type="common">China rose</name>
    <dbReference type="NCBI Taxonomy" id="74649"/>
    <lineage>
        <taxon>Eukaryota</taxon>
        <taxon>Viridiplantae</taxon>
        <taxon>Streptophyta</taxon>
        <taxon>Embryophyta</taxon>
        <taxon>Tracheophyta</taxon>
        <taxon>Spermatophyta</taxon>
        <taxon>Magnoliopsida</taxon>
        <taxon>eudicotyledons</taxon>
        <taxon>Gunneridae</taxon>
        <taxon>Pentapetalae</taxon>
        <taxon>rosids</taxon>
        <taxon>fabids</taxon>
        <taxon>Rosales</taxon>
        <taxon>Rosaceae</taxon>
        <taxon>Rosoideae</taxon>
        <taxon>Rosoideae incertae sedis</taxon>
        <taxon>Rosa</taxon>
    </lineage>
</organism>
<dbReference type="STRING" id="74649.A0A2P6PPM9"/>
<evidence type="ECO:0000313" key="2">
    <source>
        <dbReference type="EMBL" id="PRQ23871.1"/>
    </source>
</evidence>
<feature type="region of interest" description="Disordered" evidence="1">
    <location>
        <begin position="101"/>
        <end position="143"/>
    </location>
</feature>
<evidence type="ECO:0000256" key="1">
    <source>
        <dbReference type="SAM" id="MobiDB-lite"/>
    </source>
</evidence>
<feature type="compositionally biased region" description="Basic and acidic residues" evidence="1">
    <location>
        <begin position="103"/>
        <end position="114"/>
    </location>
</feature>
<dbReference type="EMBL" id="PDCK01000044">
    <property type="protein sequence ID" value="PRQ23871.1"/>
    <property type="molecule type" value="Genomic_DNA"/>
</dbReference>
<protein>
    <submittedName>
        <fullName evidence="2">Uncharacterized protein</fullName>
    </submittedName>
</protein>
<accession>A0A2P6PPM9</accession>
<sequence length="210" mass="24966">MDTKQLFNPLFFKEMRHFGNFFRAFRSTFYSFSFLEWEALVRETTCKFTQFWLCEKTNITQPMRGRVGDSTDLVKWCLPQLHIKMQQMDISEIEPGISIQLENRGKKENEGHGEENEEQGIEKPAQGQNKRINETIMRRKKQRRKLYDDNVKEFPSDGYFKPAQRWDEETLHLHIAKSCPIPYVHVEENVKVLKQLDDLKLASNFTRSVL</sequence>
<gene>
    <name evidence="2" type="ORF">RchiOBHm_Chr6g0266161</name>
</gene>
<name>A0A2P6PPM9_ROSCH</name>
<evidence type="ECO:0000313" key="3">
    <source>
        <dbReference type="Proteomes" id="UP000238479"/>
    </source>
</evidence>
<dbReference type="Proteomes" id="UP000238479">
    <property type="component" value="Chromosome 6"/>
</dbReference>
<proteinExistence type="predicted"/>
<comment type="caution">
    <text evidence="2">The sequence shown here is derived from an EMBL/GenBank/DDBJ whole genome shotgun (WGS) entry which is preliminary data.</text>
</comment>
<dbReference type="AlphaFoldDB" id="A0A2P6PPM9"/>
<keyword evidence="3" id="KW-1185">Reference proteome</keyword>